<evidence type="ECO:0000256" key="1">
    <source>
        <dbReference type="ARBA" id="ARBA00004613"/>
    </source>
</evidence>
<feature type="chain" id="PRO_5041912123" description="IGFBP N-terminal domain-containing protein" evidence="5">
    <location>
        <begin position="25"/>
        <end position="203"/>
    </location>
</feature>
<dbReference type="InterPro" id="IPR000867">
    <property type="entry name" value="IGFBP-like"/>
</dbReference>
<protein>
    <recommendedName>
        <fullName evidence="6">IGFBP N-terminal domain-containing protein</fullName>
    </recommendedName>
</protein>
<feature type="signal peptide" evidence="5">
    <location>
        <begin position="1"/>
        <end position="24"/>
    </location>
</feature>
<dbReference type="InterPro" id="IPR011390">
    <property type="entry name" value="IGFBP_rP_mac25"/>
</dbReference>
<dbReference type="GO" id="GO:0005576">
    <property type="term" value="C:extracellular region"/>
    <property type="evidence" value="ECO:0007669"/>
    <property type="project" value="UniProtKB-SubCell"/>
</dbReference>
<dbReference type="GO" id="GO:0005520">
    <property type="term" value="F:insulin-like growth factor binding"/>
    <property type="evidence" value="ECO:0007669"/>
    <property type="project" value="InterPro"/>
</dbReference>
<organism evidence="7 8">
    <name type="scientific">Petrolisthes cinctipes</name>
    <name type="common">Flat porcelain crab</name>
    <dbReference type="NCBI Taxonomy" id="88211"/>
    <lineage>
        <taxon>Eukaryota</taxon>
        <taxon>Metazoa</taxon>
        <taxon>Ecdysozoa</taxon>
        <taxon>Arthropoda</taxon>
        <taxon>Crustacea</taxon>
        <taxon>Multicrustacea</taxon>
        <taxon>Malacostraca</taxon>
        <taxon>Eumalacostraca</taxon>
        <taxon>Eucarida</taxon>
        <taxon>Decapoda</taxon>
        <taxon>Pleocyemata</taxon>
        <taxon>Anomura</taxon>
        <taxon>Galatheoidea</taxon>
        <taxon>Porcellanidae</taxon>
        <taxon>Petrolisthes</taxon>
    </lineage>
</organism>
<dbReference type="GO" id="GO:0009966">
    <property type="term" value="P:regulation of signal transduction"/>
    <property type="evidence" value="ECO:0007669"/>
    <property type="project" value="TreeGrafter"/>
</dbReference>
<dbReference type="InterPro" id="IPR009030">
    <property type="entry name" value="Growth_fac_rcpt_cys_sf"/>
</dbReference>
<dbReference type="SUPFAM" id="SSF57184">
    <property type="entry name" value="Growth factor receptor domain"/>
    <property type="match status" value="1"/>
</dbReference>
<dbReference type="Pfam" id="PF00219">
    <property type="entry name" value="IGFBP"/>
    <property type="match status" value="1"/>
</dbReference>
<evidence type="ECO:0000256" key="2">
    <source>
        <dbReference type="ARBA" id="ARBA00022525"/>
    </source>
</evidence>
<keyword evidence="3 5" id="KW-0732">Signal</keyword>
<keyword evidence="2" id="KW-0964">Secreted</keyword>
<sequence length="203" mass="22846">MAITCSIFTILVLLLLNITPRSWCIHCNCEKALCTQLSVDVCPGGTTHDLCGCCTVCAGVEGDDCGGPWGIYGECGTGLECRQDHCPPGEQDLECYHHYLTEPGQCVQKRRRSLILDVLTAAADTTITTSRKRVAAPPLGDERTRRRLNLGDERIHRRLDLGDERTRRRLNLGDGRIHRRLDLGDERTRRRLVLLRQLENLLK</sequence>
<proteinExistence type="predicted"/>
<dbReference type="GO" id="GO:0001558">
    <property type="term" value="P:regulation of cell growth"/>
    <property type="evidence" value="ECO:0007669"/>
    <property type="project" value="InterPro"/>
</dbReference>
<evidence type="ECO:0000313" key="7">
    <source>
        <dbReference type="EMBL" id="KAK3879182.1"/>
    </source>
</evidence>
<feature type="domain" description="IGFBP N-terminal" evidence="6">
    <location>
        <begin position="20"/>
        <end position="109"/>
    </location>
</feature>
<dbReference type="AlphaFoldDB" id="A0AAE1FU31"/>
<reference evidence="7" key="1">
    <citation type="submission" date="2023-10" db="EMBL/GenBank/DDBJ databases">
        <title>Genome assemblies of two species of porcelain crab, Petrolisthes cinctipes and Petrolisthes manimaculis (Anomura: Porcellanidae).</title>
        <authorList>
            <person name="Angst P."/>
        </authorList>
    </citation>
    <scope>NUCLEOTIDE SEQUENCE</scope>
    <source>
        <strain evidence="7">PB745_01</strain>
        <tissue evidence="7">Gill</tissue>
    </source>
</reference>
<dbReference type="PANTHER" id="PTHR14186">
    <property type="entry name" value="INSULIN-LIKE GROWTH FACTOR BINDING PROTEIN-RELATED"/>
    <property type="match status" value="1"/>
</dbReference>
<dbReference type="PANTHER" id="PTHR14186:SF20">
    <property type="entry name" value="CYSTEINE-RICH MOTOR NEURON 1 PROTEIN-LIKE"/>
    <property type="match status" value="1"/>
</dbReference>
<gene>
    <name evidence="7" type="ORF">Pcinc_016225</name>
</gene>
<dbReference type="PROSITE" id="PS51323">
    <property type="entry name" value="IGFBP_N_2"/>
    <property type="match status" value="1"/>
</dbReference>
<dbReference type="Proteomes" id="UP001286313">
    <property type="component" value="Unassembled WGS sequence"/>
</dbReference>
<keyword evidence="8" id="KW-1185">Reference proteome</keyword>
<accession>A0AAE1FU31</accession>
<dbReference type="EMBL" id="JAWQEG010001480">
    <property type="protein sequence ID" value="KAK3879182.1"/>
    <property type="molecule type" value="Genomic_DNA"/>
</dbReference>
<comment type="caution">
    <text evidence="7">The sequence shown here is derived from an EMBL/GenBank/DDBJ whole genome shotgun (WGS) entry which is preliminary data.</text>
</comment>
<comment type="subcellular location">
    <subcellularLocation>
        <location evidence="1">Secreted</location>
    </subcellularLocation>
</comment>
<keyword evidence="4" id="KW-1015">Disulfide bond</keyword>
<evidence type="ECO:0000256" key="4">
    <source>
        <dbReference type="ARBA" id="ARBA00023157"/>
    </source>
</evidence>
<evidence type="ECO:0000313" key="8">
    <source>
        <dbReference type="Proteomes" id="UP001286313"/>
    </source>
</evidence>
<evidence type="ECO:0000256" key="5">
    <source>
        <dbReference type="SAM" id="SignalP"/>
    </source>
</evidence>
<name>A0AAE1FU31_PETCI</name>
<dbReference type="Gene3D" id="4.10.40.20">
    <property type="match status" value="1"/>
</dbReference>
<evidence type="ECO:0000259" key="6">
    <source>
        <dbReference type="PROSITE" id="PS51323"/>
    </source>
</evidence>
<evidence type="ECO:0000256" key="3">
    <source>
        <dbReference type="ARBA" id="ARBA00022729"/>
    </source>
</evidence>